<name>A0A9W8IL20_9FUNG</name>
<dbReference type="InterPro" id="IPR039894">
    <property type="entry name" value="Pus10-like"/>
</dbReference>
<proteinExistence type="inferred from homology"/>
<dbReference type="GO" id="GO:0031119">
    <property type="term" value="P:tRNA pseudouridine synthesis"/>
    <property type="evidence" value="ECO:0007669"/>
    <property type="project" value="UniProtKB-ARBA"/>
</dbReference>
<evidence type="ECO:0000256" key="5">
    <source>
        <dbReference type="ARBA" id="ARBA00075270"/>
    </source>
</evidence>
<evidence type="ECO:0000256" key="4">
    <source>
        <dbReference type="ARBA" id="ARBA00023235"/>
    </source>
</evidence>
<reference evidence="10" key="1">
    <citation type="submission" date="2022-07" db="EMBL/GenBank/DDBJ databases">
        <title>Phylogenomic reconstructions and comparative analyses of Kickxellomycotina fungi.</title>
        <authorList>
            <person name="Reynolds N.K."/>
            <person name="Stajich J.E."/>
            <person name="Barry K."/>
            <person name="Grigoriev I.V."/>
            <person name="Crous P."/>
            <person name="Smith M.E."/>
        </authorList>
    </citation>
    <scope>NUCLEOTIDE SEQUENCE</scope>
    <source>
        <strain evidence="10">RSA 476</strain>
    </source>
</reference>
<dbReference type="InterPro" id="IPR020103">
    <property type="entry name" value="PsdUridine_synth_cat_dom_sf"/>
</dbReference>
<evidence type="ECO:0000256" key="7">
    <source>
        <dbReference type="ARBA" id="ARBA00083669"/>
    </source>
</evidence>
<keyword evidence="11" id="KW-1185">Reference proteome</keyword>
<comment type="similarity">
    <text evidence="1">Belongs to the pseudouridine synthase Pus10 family.</text>
</comment>
<dbReference type="Gene3D" id="3.30.70.3190">
    <property type="match status" value="1"/>
</dbReference>
<dbReference type="GO" id="GO:0003723">
    <property type="term" value="F:RNA binding"/>
    <property type="evidence" value="ECO:0007669"/>
    <property type="project" value="InterPro"/>
</dbReference>
<evidence type="ECO:0000259" key="8">
    <source>
        <dbReference type="Pfam" id="PF21237"/>
    </source>
</evidence>
<accession>A0A9W8IL20</accession>
<dbReference type="GO" id="GO:0160148">
    <property type="term" value="F:tRNA pseudouridine(55) synthase activity"/>
    <property type="evidence" value="ECO:0007669"/>
    <property type="project" value="UniProtKB-EC"/>
</dbReference>
<dbReference type="Proteomes" id="UP001140074">
    <property type="component" value="Unassembled WGS sequence"/>
</dbReference>
<dbReference type="PANTHER" id="PTHR21568:SF0">
    <property type="entry name" value="TRNA PSEUDOURIDINE SYNTHASE PUS10"/>
    <property type="match status" value="1"/>
</dbReference>
<feature type="domain" description="Pus10 N-terminal eukaryotes" evidence="8">
    <location>
        <begin position="82"/>
        <end position="242"/>
    </location>
</feature>
<evidence type="ECO:0000256" key="2">
    <source>
        <dbReference type="ARBA" id="ARBA00012787"/>
    </source>
</evidence>
<dbReference type="InterPro" id="IPR048742">
    <property type="entry name" value="Pus10_N_euk"/>
</dbReference>
<dbReference type="EC" id="5.4.99.25" evidence="2"/>
<gene>
    <name evidence="10" type="ORF">GGH94_001217</name>
</gene>
<organism evidence="10 11">
    <name type="scientific">Coemansia aciculifera</name>
    <dbReference type="NCBI Taxonomy" id="417176"/>
    <lineage>
        <taxon>Eukaryota</taxon>
        <taxon>Fungi</taxon>
        <taxon>Fungi incertae sedis</taxon>
        <taxon>Zoopagomycota</taxon>
        <taxon>Kickxellomycotina</taxon>
        <taxon>Kickxellomycetes</taxon>
        <taxon>Kickxellales</taxon>
        <taxon>Kickxellaceae</taxon>
        <taxon>Coemansia</taxon>
    </lineage>
</organism>
<comment type="caution">
    <text evidence="10">The sequence shown here is derived from an EMBL/GenBank/DDBJ whole genome shotgun (WGS) entry which is preliminary data.</text>
</comment>
<keyword evidence="3" id="KW-0819">tRNA processing</keyword>
<evidence type="ECO:0000256" key="1">
    <source>
        <dbReference type="ARBA" id="ARBA00009652"/>
    </source>
</evidence>
<dbReference type="InterPro" id="IPR048741">
    <property type="entry name" value="Pus10-like_C"/>
</dbReference>
<keyword evidence="4" id="KW-0413">Isomerase</keyword>
<sequence>MDIDIKETIASAISGKAPGLSSLEDVTMAAATLTMAQTCALCILRFLQIPAGPVYLTRSLDAISEALGVELQHPNSNGLSPCPVCLGTLDMALVDKVVGSFKEQEYDASSAAVTVELPKSVYVRHHSMQVHLKSAHPSLNAATPTDLKDVIKYMVCQTLVSEHSIASDADSDMRIEISFAHEESASEHQFLFDRENSSVKTKTFRKRGVHYTTGDSKAAVLSELGACSDKDFISCFACPPPAIAQPATIGSLVLKRAPIFIGGRYLKLERNISQTPFFVGERRVTELSVADVVGEPIKALVRCDSYNLVGSGREDADVRMLGDGRPFYLECTNPRTTIIKPGQIRAIEDQLRSTKSPVQVRRLQMIRPEDTSIIREGEEHKTKHYCALVWFSSPLSQDKLAEINAIGKQGVLLQQKTPIRVLHRRAPLTRERRLLALELEPIEGKFYKLRLESEAGTYIKEFVHGDLGRTVPSLADMAGVTADIIELDVENVSLDFPPALVDGDC</sequence>
<dbReference type="EMBL" id="JANBUY010000029">
    <property type="protein sequence ID" value="KAJ2866843.1"/>
    <property type="molecule type" value="Genomic_DNA"/>
</dbReference>
<dbReference type="Gene3D" id="3.30.70.2510">
    <property type="match status" value="1"/>
</dbReference>
<evidence type="ECO:0000313" key="10">
    <source>
        <dbReference type="EMBL" id="KAJ2866843.1"/>
    </source>
</evidence>
<dbReference type="PANTHER" id="PTHR21568">
    <property type="entry name" value="TRNA PSEUDOURIDINE SYNTHASE PUS10"/>
    <property type="match status" value="1"/>
</dbReference>
<dbReference type="SUPFAM" id="SSF55120">
    <property type="entry name" value="Pseudouridine synthase"/>
    <property type="match status" value="1"/>
</dbReference>
<dbReference type="Pfam" id="PF21238">
    <property type="entry name" value="Pus10_C"/>
    <property type="match status" value="1"/>
</dbReference>
<evidence type="ECO:0000259" key="9">
    <source>
        <dbReference type="Pfam" id="PF21238"/>
    </source>
</evidence>
<evidence type="ECO:0000313" key="11">
    <source>
        <dbReference type="Proteomes" id="UP001140074"/>
    </source>
</evidence>
<dbReference type="FunFam" id="3.30.70.3190:FF:000001">
    <property type="entry name" value="tRNA pseudouridine synthase Pus10"/>
    <property type="match status" value="1"/>
</dbReference>
<dbReference type="AlphaFoldDB" id="A0A9W8IL20"/>
<protein>
    <recommendedName>
        <fullName evidence="2">tRNA pseudouridine(55) synthase</fullName>
        <ecNumber evidence="2">5.4.99.25</ecNumber>
    </recommendedName>
    <alternativeName>
        <fullName evidence="7">tRNA pseudouridine 55 synthase</fullName>
    </alternativeName>
    <alternativeName>
        <fullName evidence="5">tRNA pseudouridylate synthase</fullName>
    </alternativeName>
    <alternativeName>
        <fullName evidence="6">tRNA-uridine isomerase</fullName>
    </alternativeName>
</protein>
<evidence type="ECO:0000256" key="6">
    <source>
        <dbReference type="ARBA" id="ARBA00079393"/>
    </source>
</evidence>
<evidence type="ECO:0000256" key="3">
    <source>
        <dbReference type="ARBA" id="ARBA00022694"/>
    </source>
</evidence>
<dbReference type="FunFam" id="3.30.70.2510:FF:000001">
    <property type="entry name" value="tRNA pseudouridine synthase Pus10"/>
    <property type="match status" value="1"/>
</dbReference>
<feature type="domain" description="Pus10-like C-terminal" evidence="9">
    <location>
        <begin position="260"/>
        <end position="492"/>
    </location>
</feature>
<dbReference type="Pfam" id="PF21237">
    <property type="entry name" value="Pus10_N_euk"/>
    <property type="match status" value="1"/>
</dbReference>